<evidence type="ECO:0000256" key="4">
    <source>
        <dbReference type="ARBA" id="ARBA00022695"/>
    </source>
</evidence>
<keyword evidence="6" id="KW-0943">RNA-mediated gene silencing</keyword>
<gene>
    <name evidence="12" type="ORF">AYL99_06380</name>
</gene>
<dbReference type="Pfam" id="PF05183">
    <property type="entry name" value="RdRP"/>
    <property type="match status" value="1"/>
</dbReference>
<feature type="domain" description="RDRP C-terminal head" evidence="11">
    <location>
        <begin position="1055"/>
        <end position="1214"/>
    </location>
</feature>
<evidence type="ECO:0000256" key="6">
    <source>
        <dbReference type="ARBA" id="ARBA00023158"/>
    </source>
</evidence>
<evidence type="ECO:0000256" key="3">
    <source>
        <dbReference type="ARBA" id="ARBA00022679"/>
    </source>
</evidence>
<evidence type="ECO:0000313" key="13">
    <source>
        <dbReference type="Proteomes" id="UP000078343"/>
    </source>
</evidence>
<evidence type="ECO:0000313" key="12">
    <source>
        <dbReference type="EMBL" id="OAP59082.1"/>
    </source>
</evidence>
<dbReference type="OrthoDB" id="6513042at2759"/>
<dbReference type="InterPro" id="IPR035979">
    <property type="entry name" value="RBD_domain_sf"/>
</dbReference>
<feature type="domain" description="RDRP core" evidence="10">
    <location>
        <begin position="456"/>
        <end position="1034"/>
    </location>
</feature>
<evidence type="ECO:0000256" key="5">
    <source>
        <dbReference type="ARBA" id="ARBA00022884"/>
    </source>
</evidence>
<dbReference type="PANTHER" id="PTHR23079:SF55">
    <property type="entry name" value="RNA-DIRECTED RNA POLYMERASE"/>
    <property type="match status" value="1"/>
</dbReference>
<sequence length="1411" mass="160213">MTDLRWSASAALHKPEARDVMRQSHPEREWRTWSSVKATIPNLPRGTTTYDIHKNLQRFGKLEYIRIEETRQGNFARYAHVTFRPPPPRRAPWDSIYRNGIDFPLRDKNGERKYKVRVSLSPSQPTTKLVESRACAGLTYPSEMALLGNSIDFGYLENPTLMVVKARRSDVHGSGIRLLLNLRRLEMEVHFPVTIKSKGRTNERAYRFFVALDDQFSLSETPNGALPSLVIHVKRPPCYSRQLKEAMQLSHDPRSFRWCADDTWSRQTDIVEEKETYHKIDSSPISVQKLDNSIDIARWTTFRVTIKPSTDSHDGSLRLFLKALADFNIRITRDPSFKVVMGPSGAAPLWRLLGDPSSNRSLSDQLSLPYLDFNLRYQLEVCISKGWLNEYSLDESFLRRLTGMRPAHAKQMLIHVDSFQQRVFDPMSIFTDLRYSKPVRARTLPSNCAEIHHATVTATGILFHTPSVEITNRIVRKYRRLSDRFLRVRFEDDPYRGQTRLYPATNGRMKLVFDRVRRTLKNGIVLGDRHYEFLAWGNSQLREHGAYFFASSKNPVITAESIRRDMGTFDHEKVVAKRAARMGQCFSTTKPVPVLSRNSWKRDPIPDIINGMYTFTDGVGKISPLAAQLVKTNLNLEGEHLPSAYQFRLGGCKGVLAVDPKLNGVDIKIRPSQYKFSCESDELEIIRVSEYWQPFLNRQLILVLSALGVPDRVFLHKQSDCIEALDAALVNDVAALKALRTTVDPNSITLSVAALIEAGFSQIHEPFVASLLRLWRAWTLKYLKEKAKIPITQGAFVLGVVDETKTLRGHINEIQPKPDASRQEKEKSLPEIFIQYTDPVKGVRRIVEGICVIARNPSLHRGDVRVVKAVNVPHLRHHCDVVVMPATGDRDLPSMCSGGDLDGDDYIVSWDPDLIPSEWNAEPFHYNAPEPIQKEKISVDDVINFFYDYMQNDFLGKIANAHLAAADYLYDGINSEQCLKLVELHSLAVDYPKTGVPAEMGRDLERNNWPHFMEKKRLGQYRSRKILGQLYDAVERAKFKPHWSGTFDRRILIHPPADGIMETVSNLKKSYDESMRRIMAQHQIGSEFEVWSTFVLHHSKVSGDFKFHEEIGQHARNLKEQYYEAFCQEAGGYDAEKLKPFAIAAYHITHNELREAQAQQQDNGGVESQIDDLNESSPAATDMPFISFPWVLQDTLVKIARNTILHDEGRKVQIAQQQLKSSDYDLLLEEISPQWTYHGDHLPDPSMPIAARADMTRPEITIATQNEISGVIKMPPPASRHSRSGELLPLRRRQAASGNMEEPATSDNSSMISSNVPSVVTSNISGSTSSDDIDQPPSPMYISSENLVHSSQNPISIATGRFQSSMVSTSSKGPPLGVDMKLPLKDPVLMTEEEFYAFEDNSGDDEDQFTF</sequence>
<evidence type="ECO:0000259" key="11">
    <source>
        <dbReference type="Pfam" id="PF26253"/>
    </source>
</evidence>
<reference evidence="12 13" key="1">
    <citation type="submission" date="2016-04" db="EMBL/GenBank/DDBJ databases">
        <title>Draft genome of Fonsecaea erecta CBS 125763.</title>
        <authorList>
            <person name="Weiss V.A."/>
            <person name="Vicente V.A."/>
            <person name="Raittz R.T."/>
            <person name="Moreno L.F."/>
            <person name="De Souza E.M."/>
            <person name="Pedrosa F.O."/>
            <person name="Steffens M.B."/>
            <person name="Faoro H."/>
            <person name="Tadra-Sfeir M.Z."/>
            <person name="Najafzadeh M.J."/>
            <person name="Felipe M.S."/>
            <person name="Teixeira M."/>
            <person name="Sun J."/>
            <person name="Xi L."/>
            <person name="Gomes R."/>
            <person name="De Azevedo C.M."/>
            <person name="Salgado C.G."/>
            <person name="Da Silva M.B."/>
            <person name="Nascimento M.F."/>
            <person name="Queiroz-Telles F."/>
            <person name="Attili D.S."/>
            <person name="Gorbushina A."/>
        </authorList>
    </citation>
    <scope>NUCLEOTIDE SEQUENCE [LARGE SCALE GENOMIC DNA]</scope>
    <source>
        <strain evidence="12 13">CBS 125763</strain>
    </source>
</reference>
<dbReference type="Proteomes" id="UP000078343">
    <property type="component" value="Unassembled WGS sequence"/>
</dbReference>
<keyword evidence="13" id="KW-1185">Reference proteome</keyword>
<name>A0A178ZHG4_9EURO</name>
<dbReference type="InterPro" id="IPR007855">
    <property type="entry name" value="RDRP"/>
</dbReference>
<dbReference type="GO" id="GO:0030422">
    <property type="term" value="P:siRNA processing"/>
    <property type="evidence" value="ECO:0007669"/>
    <property type="project" value="TreeGrafter"/>
</dbReference>
<dbReference type="InterPro" id="IPR057596">
    <property type="entry name" value="RDRP_core"/>
</dbReference>
<evidence type="ECO:0000256" key="8">
    <source>
        <dbReference type="RuleBase" id="RU363098"/>
    </source>
</evidence>
<dbReference type="PANTHER" id="PTHR23079">
    <property type="entry name" value="RNA-DEPENDENT RNA POLYMERASE"/>
    <property type="match status" value="1"/>
</dbReference>
<dbReference type="Pfam" id="PF26253">
    <property type="entry name" value="RdRP_head"/>
    <property type="match status" value="1"/>
</dbReference>
<proteinExistence type="inferred from homology"/>
<dbReference type="STRING" id="1367422.A0A178ZHG4"/>
<comment type="caution">
    <text evidence="12">The sequence shown here is derived from an EMBL/GenBank/DDBJ whole genome shotgun (WGS) entry which is preliminary data.</text>
</comment>
<feature type="compositionally biased region" description="Polar residues" evidence="9">
    <location>
        <begin position="1305"/>
        <end position="1314"/>
    </location>
</feature>
<accession>A0A178ZHG4</accession>
<dbReference type="EMBL" id="LVYI01000005">
    <property type="protein sequence ID" value="OAP59082.1"/>
    <property type="molecule type" value="Genomic_DNA"/>
</dbReference>
<dbReference type="RefSeq" id="XP_018692449.1">
    <property type="nucleotide sequence ID" value="XM_018837889.1"/>
</dbReference>
<comment type="similarity">
    <text evidence="1 8">Belongs to the RdRP family.</text>
</comment>
<evidence type="ECO:0000256" key="2">
    <source>
        <dbReference type="ARBA" id="ARBA00022484"/>
    </source>
</evidence>
<keyword evidence="5 8" id="KW-0694">RNA-binding</keyword>
<dbReference type="GO" id="GO:0003968">
    <property type="term" value="F:RNA-directed RNA polymerase activity"/>
    <property type="evidence" value="ECO:0007669"/>
    <property type="project" value="UniProtKB-KW"/>
</dbReference>
<evidence type="ECO:0000259" key="10">
    <source>
        <dbReference type="Pfam" id="PF05183"/>
    </source>
</evidence>
<dbReference type="GeneID" id="30010548"/>
<dbReference type="EC" id="2.7.7.48" evidence="8"/>
<dbReference type="SUPFAM" id="SSF54928">
    <property type="entry name" value="RNA-binding domain, RBD"/>
    <property type="match status" value="1"/>
</dbReference>
<evidence type="ECO:0000256" key="9">
    <source>
        <dbReference type="SAM" id="MobiDB-lite"/>
    </source>
</evidence>
<dbReference type="GO" id="GO:0031380">
    <property type="term" value="C:nuclear RNA-directed RNA polymerase complex"/>
    <property type="evidence" value="ECO:0007669"/>
    <property type="project" value="TreeGrafter"/>
</dbReference>
<feature type="region of interest" description="Disordered" evidence="9">
    <location>
        <begin position="1292"/>
        <end position="1314"/>
    </location>
</feature>
<dbReference type="GO" id="GO:0003723">
    <property type="term" value="F:RNA binding"/>
    <property type="evidence" value="ECO:0007669"/>
    <property type="project" value="UniProtKB-KW"/>
</dbReference>
<keyword evidence="2 8" id="KW-0696">RNA-directed RNA polymerase</keyword>
<evidence type="ECO:0000256" key="7">
    <source>
        <dbReference type="ARBA" id="ARBA00048744"/>
    </source>
</evidence>
<keyword evidence="3 8" id="KW-0808">Transferase</keyword>
<evidence type="ECO:0000256" key="1">
    <source>
        <dbReference type="ARBA" id="ARBA00005762"/>
    </source>
</evidence>
<dbReference type="InterPro" id="IPR058752">
    <property type="entry name" value="RDRP_C_head"/>
</dbReference>
<organism evidence="12 13">
    <name type="scientific">Fonsecaea erecta</name>
    <dbReference type="NCBI Taxonomy" id="1367422"/>
    <lineage>
        <taxon>Eukaryota</taxon>
        <taxon>Fungi</taxon>
        <taxon>Dikarya</taxon>
        <taxon>Ascomycota</taxon>
        <taxon>Pezizomycotina</taxon>
        <taxon>Eurotiomycetes</taxon>
        <taxon>Chaetothyriomycetidae</taxon>
        <taxon>Chaetothyriales</taxon>
        <taxon>Herpotrichiellaceae</taxon>
        <taxon>Fonsecaea</taxon>
    </lineage>
</organism>
<comment type="catalytic activity">
    <reaction evidence="7 8">
        <text>RNA(n) + a ribonucleoside 5'-triphosphate = RNA(n+1) + diphosphate</text>
        <dbReference type="Rhea" id="RHEA:21248"/>
        <dbReference type="Rhea" id="RHEA-COMP:14527"/>
        <dbReference type="Rhea" id="RHEA-COMP:17342"/>
        <dbReference type="ChEBI" id="CHEBI:33019"/>
        <dbReference type="ChEBI" id="CHEBI:61557"/>
        <dbReference type="ChEBI" id="CHEBI:140395"/>
        <dbReference type="EC" id="2.7.7.48"/>
    </reaction>
</comment>
<keyword evidence="4 8" id="KW-0548">Nucleotidyltransferase</keyword>
<dbReference type="CDD" id="cd00590">
    <property type="entry name" value="RRM_SF"/>
    <property type="match status" value="1"/>
</dbReference>
<protein>
    <recommendedName>
        <fullName evidence="8">RNA-dependent RNA polymerase</fullName>
        <ecNumber evidence="8">2.7.7.48</ecNumber>
    </recommendedName>
</protein>